<dbReference type="NCBIfam" id="TIGR00453">
    <property type="entry name" value="ispD"/>
    <property type="match status" value="1"/>
</dbReference>
<dbReference type="InterPro" id="IPR036571">
    <property type="entry name" value="MECDP_synthase_sf"/>
</dbReference>
<dbReference type="HAMAP" id="MF_00107">
    <property type="entry name" value="IspF"/>
    <property type="match status" value="1"/>
</dbReference>
<dbReference type="UniPathway" id="UPA00056">
    <property type="reaction ID" value="UER00093"/>
</dbReference>
<evidence type="ECO:0000256" key="1">
    <source>
        <dbReference type="ARBA" id="ARBA00000200"/>
    </source>
</evidence>
<evidence type="ECO:0000256" key="6">
    <source>
        <dbReference type="ARBA" id="ARBA00008480"/>
    </source>
</evidence>
<evidence type="ECO:0000259" key="15">
    <source>
        <dbReference type="Pfam" id="PF02542"/>
    </source>
</evidence>
<dbReference type="CDD" id="cd02516">
    <property type="entry name" value="CDP-ME_synthetase"/>
    <property type="match status" value="1"/>
</dbReference>
<feature type="binding site" evidence="14">
    <location>
        <position position="233"/>
    </location>
    <ligand>
        <name>a divalent metal cation</name>
        <dbReference type="ChEBI" id="CHEBI:60240"/>
    </ligand>
</feature>
<feature type="binding site" evidence="14">
    <location>
        <begin position="281"/>
        <end position="283"/>
    </location>
    <ligand>
        <name>4-CDP-2-C-methyl-D-erythritol 2-phosphate</name>
        <dbReference type="ChEBI" id="CHEBI:57919"/>
    </ligand>
</feature>
<feature type="site" description="Transition state stabilizer" evidence="14">
    <location>
        <position position="23"/>
    </location>
</feature>
<dbReference type="GO" id="GO:0016114">
    <property type="term" value="P:terpenoid biosynthetic process"/>
    <property type="evidence" value="ECO:0007669"/>
    <property type="project" value="InterPro"/>
</dbReference>
<dbReference type="PROSITE" id="PS01295">
    <property type="entry name" value="ISPD"/>
    <property type="match status" value="1"/>
</dbReference>
<comment type="similarity">
    <text evidence="14">In the C-terminal section; belongs to the IspF family.</text>
</comment>
<sequence length="383" mass="39818">MAKVVALVVAAGRGRRFGGDMPKQYQSLAGRPVLRHTLARLAANPQVDAVRAVIHSDDLDLYAEAAAGLGLLEPVFGGETRQDSVRLGLESLSALGCEVVLIHDGARPFVDTGTIARVVAALDSHPGAVPAVAVADTLKRGNAGLVAGTVDRAHLWRAQTPQGFRFQDILAAHLAVAGQELTDDAAVAEQAGLSVALVQGSEDNFKITTTADLDRAGRALSGPGETRMATGYDVHRFAPGTGVWLCGVQIPHDFGLEGHSDADVALHAATDALLGTIAAADIGRHFPPSDPKWKGASSDRFLAHAGALVAGLGGRVVHLDITVICERPKIGPHRAAMQARVAEILGLSYDRVSIKATTTEGLGFTGRREGIAAQAAATVWLPG</sequence>
<evidence type="ECO:0000256" key="8">
    <source>
        <dbReference type="ARBA" id="ARBA00022679"/>
    </source>
</evidence>
<evidence type="ECO:0000256" key="14">
    <source>
        <dbReference type="HAMAP-Rule" id="MF_01520"/>
    </source>
</evidence>
<accession>A0A7C9QT01</accession>
<feature type="region of interest" description="2-C-methyl-D-erythritol 2,4-cyclodiphosphate synthase" evidence="14">
    <location>
        <begin position="227"/>
        <end position="383"/>
    </location>
</feature>
<comment type="similarity">
    <text evidence="14">In the N-terminal section; belongs to the IspD/TarI cytidylyltransferase family. IspD subfamily.</text>
</comment>
<feature type="site" description="Transition state stabilizer" evidence="14">
    <location>
        <position position="16"/>
    </location>
</feature>
<dbReference type="NCBIfam" id="NF006899">
    <property type="entry name" value="PRK09382.1"/>
    <property type="match status" value="1"/>
</dbReference>
<dbReference type="FunFam" id="3.90.550.10:FF:000003">
    <property type="entry name" value="2-C-methyl-D-erythritol 4-phosphate cytidylyltransferase"/>
    <property type="match status" value="1"/>
</dbReference>
<gene>
    <name evidence="14" type="primary">ispDF</name>
    <name evidence="16" type="ORF">G4223_07245</name>
</gene>
<organism evidence="16 17">
    <name type="scientific">Magnetospirillum aberrantis SpK</name>
    <dbReference type="NCBI Taxonomy" id="908842"/>
    <lineage>
        <taxon>Bacteria</taxon>
        <taxon>Pseudomonadati</taxon>
        <taxon>Pseudomonadota</taxon>
        <taxon>Alphaproteobacteria</taxon>
        <taxon>Rhodospirillales</taxon>
        <taxon>Rhodospirillaceae</taxon>
        <taxon>Magnetospirillum</taxon>
    </lineage>
</organism>
<evidence type="ECO:0000256" key="9">
    <source>
        <dbReference type="ARBA" id="ARBA00022695"/>
    </source>
</evidence>
<evidence type="ECO:0000256" key="10">
    <source>
        <dbReference type="ARBA" id="ARBA00022723"/>
    </source>
</evidence>
<dbReference type="GO" id="GO:0008685">
    <property type="term" value="F:2-C-methyl-D-erythritol 2,4-cyclodiphosphate synthase activity"/>
    <property type="evidence" value="ECO:0007669"/>
    <property type="project" value="UniProtKB-UniRule"/>
</dbReference>
<dbReference type="EC" id="4.6.1.12" evidence="14"/>
<dbReference type="PANTHER" id="PTHR43181:SF1">
    <property type="entry name" value="2-C-METHYL-D-ERYTHRITOL 2,4-CYCLODIPHOSPHATE SYNTHASE, CHLOROPLASTIC"/>
    <property type="match status" value="1"/>
</dbReference>
<name>A0A7C9QT01_9PROT</name>
<dbReference type="HAMAP" id="MF_00108">
    <property type="entry name" value="IspD"/>
    <property type="match status" value="1"/>
</dbReference>
<dbReference type="GO" id="GO:0046872">
    <property type="term" value="F:metal ion binding"/>
    <property type="evidence" value="ECO:0007669"/>
    <property type="project" value="UniProtKB-KW"/>
</dbReference>
<dbReference type="NCBIfam" id="TIGR00151">
    <property type="entry name" value="ispF"/>
    <property type="match status" value="1"/>
</dbReference>
<feature type="site" description="Transition state stabilizer" evidence="14">
    <location>
        <position position="358"/>
    </location>
</feature>
<comment type="cofactor">
    <cofactor evidence="3 14">
        <name>a divalent metal cation</name>
        <dbReference type="ChEBI" id="CHEBI:60240"/>
    </cofactor>
</comment>
<dbReference type="PANTHER" id="PTHR43181">
    <property type="entry name" value="2-C-METHYL-D-ERYTHRITOL 2,4-CYCLODIPHOSPHATE SYNTHASE, CHLOROPLASTIC"/>
    <property type="match status" value="1"/>
</dbReference>
<keyword evidence="8 14" id="KW-0808">Transferase</keyword>
<comment type="pathway">
    <text evidence="4 14">Isoprenoid biosynthesis; isopentenyl diphosphate biosynthesis via DXP pathway; isopentenyl diphosphate from 1-deoxy-D-xylulose 5-phosphate: step 4/6.</text>
</comment>
<feature type="site" description="Positions MEP for the nucleophilic attack" evidence="14">
    <location>
        <position position="206"/>
    </location>
</feature>
<proteinExistence type="inferred from homology"/>
<keyword evidence="9 14" id="KW-0548">Nucleotidyltransferase</keyword>
<dbReference type="Gene3D" id="3.90.550.10">
    <property type="entry name" value="Spore Coat Polysaccharide Biosynthesis Protein SpsA, Chain A"/>
    <property type="match status" value="1"/>
</dbReference>
<dbReference type="Pfam" id="PF01128">
    <property type="entry name" value="IspD"/>
    <property type="match status" value="1"/>
</dbReference>
<feature type="binding site" evidence="14">
    <location>
        <position position="267"/>
    </location>
    <ligand>
        <name>a divalent metal cation</name>
        <dbReference type="ChEBI" id="CHEBI:60240"/>
    </ligand>
</feature>
<evidence type="ECO:0000256" key="3">
    <source>
        <dbReference type="ARBA" id="ARBA00001968"/>
    </source>
</evidence>
<evidence type="ECO:0000256" key="5">
    <source>
        <dbReference type="ARBA" id="ARBA00004787"/>
    </source>
</evidence>
<dbReference type="InterPro" id="IPR001228">
    <property type="entry name" value="IspD"/>
</dbReference>
<evidence type="ECO:0000313" key="16">
    <source>
        <dbReference type="EMBL" id="NFV79903.1"/>
    </source>
</evidence>
<keyword evidence="17" id="KW-1185">Reference proteome</keyword>
<dbReference type="RefSeq" id="WP_163677122.1">
    <property type="nucleotide sequence ID" value="NZ_JAAIYP010000034.1"/>
</dbReference>
<feature type="binding site" evidence="14">
    <location>
        <position position="367"/>
    </location>
    <ligand>
        <name>4-CDP-2-C-methyl-D-erythritol 2-phosphate</name>
        <dbReference type="ChEBI" id="CHEBI:57919"/>
    </ligand>
</feature>
<evidence type="ECO:0000313" key="17">
    <source>
        <dbReference type="Proteomes" id="UP000480684"/>
    </source>
</evidence>
<dbReference type="Pfam" id="PF02542">
    <property type="entry name" value="YgbB"/>
    <property type="match status" value="1"/>
</dbReference>
<evidence type="ECO:0000256" key="7">
    <source>
        <dbReference type="ARBA" id="ARBA00009789"/>
    </source>
</evidence>
<dbReference type="AlphaFoldDB" id="A0A7C9QT01"/>
<dbReference type="EMBL" id="JAAIYP010000034">
    <property type="protein sequence ID" value="NFV79903.1"/>
    <property type="molecule type" value="Genomic_DNA"/>
</dbReference>
<feature type="binding site" evidence="14">
    <location>
        <position position="364"/>
    </location>
    <ligand>
        <name>4-CDP-2-C-methyl-D-erythritol 2-phosphate</name>
        <dbReference type="ChEBI" id="CHEBI:57919"/>
    </ligand>
</feature>
<reference evidence="16 17" key="1">
    <citation type="submission" date="2020-02" db="EMBL/GenBank/DDBJ databases">
        <authorList>
            <person name="Dziuba M."/>
            <person name="Kuznetsov B."/>
            <person name="Mardanov A."/>
            <person name="Ravin N."/>
            <person name="Grouzdev D."/>
        </authorList>
    </citation>
    <scope>NUCLEOTIDE SEQUENCE [LARGE SCALE GENOMIC DNA]</scope>
    <source>
        <strain evidence="16 17">SpK</strain>
    </source>
</reference>
<keyword evidence="10 14" id="KW-0479">Metal-binding</keyword>
<dbReference type="SUPFAM" id="SSF53448">
    <property type="entry name" value="Nucleotide-diphospho-sugar transferases"/>
    <property type="match status" value="1"/>
</dbReference>
<dbReference type="InterPro" id="IPR018294">
    <property type="entry name" value="ISPD_synthase_CS"/>
</dbReference>
<evidence type="ECO:0000256" key="11">
    <source>
        <dbReference type="ARBA" id="ARBA00023229"/>
    </source>
</evidence>
<keyword evidence="13 14" id="KW-0511">Multifunctional enzyme</keyword>
<evidence type="ECO:0000256" key="12">
    <source>
        <dbReference type="ARBA" id="ARBA00023239"/>
    </source>
</evidence>
<keyword evidence="11 14" id="KW-0414">Isoprene biosynthesis</keyword>
<dbReference type="PROSITE" id="PS01350">
    <property type="entry name" value="ISPF"/>
    <property type="match status" value="1"/>
</dbReference>
<evidence type="ECO:0000256" key="4">
    <source>
        <dbReference type="ARBA" id="ARBA00004709"/>
    </source>
</evidence>
<dbReference type="CDD" id="cd00554">
    <property type="entry name" value="MECDP_synthase"/>
    <property type="match status" value="1"/>
</dbReference>
<feature type="site" description="Positions MEP for the nucleophilic attack" evidence="14">
    <location>
        <position position="152"/>
    </location>
</feature>
<dbReference type="SUPFAM" id="SSF69765">
    <property type="entry name" value="IpsF-like"/>
    <property type="match status" value="1"/>
</dbReference>
<comment type="catalytic activity">
    <reaction evidence="1 14">
        <text>4-CDP-2-C-methyl-D-erythritol 2-phosphate = 2-C-methyl-D-erythritol 2,4-cyclic diphosphate + CMP</text>
        <dbReference type="Rhea" id="RHEA:23864"/>
        <dbReference type="ChEBI" id="CHEBI:57919"/>
        <dbReference type="ChEBI" id="CHEBI:58483"/>
        <dbReference type="ChEBI" id="CHEBI:60377"/>
        <dbReference type="EC" id="4.6.1.12"/>
    </reaction>
</comment>
<comment type="caution">
    <text evidence="16">The sequence shown here is derived from an EMBL/GenBank/DDBJ whole genome shotgun (WGS) entry which is preliminary data.</text>
</comment>
<feature type="domain" description="2-C-methyl-D-erythritol 2,4-cyclodiphosphate synthase" evidence="15">
    <location>
        <begin position="227"/>
        <end position="379"/>
    </location>
</feature>
<comment type="caution">
    <text evidence="14">Lacks conserved residue(s) required for the propagation of feature annotation.</text>
</comment>
<evidence type="ECO:0000256" key="13">
    <source>
        <dbReference type="ARBA" id="ARBA00023268"/>
    </source>
</evidence>
<feature type="binding site" evidence="14">
    <location>
        <begin position="259"/>
        <end position="260"/>
    </location>
    <ligand>
        <name>4-CDP-2-C-methyl-D-erythritol 2-phosphate</name>
        <dbReference type="ChEBI" id="CHEBI:57919"/>
    </ligand>
</feature>
<dbReference type="InterPro" id="IPR003526">
    <property type="entry name" value="MECDP_synthase"/>
</dbReference>
<comment type="function">
    <text evidence="14">Bifunctional enzyme that catalyzes the formation of 4-diphosphocytidyl-2-C-methyl-D-erythritol from CTP and 2-C-methyl-D-erythritol 4-phosphate (MEP) (IspD), and catalyzes the conversion of 4-diphosphocytidyl-2-C-methyl-D-erythritol 2-phosphate (CDP-ME2P) to 2-C-methyl-D-erythritol 2,4-cyclodiphosphate (ME-CPP) with a corresponding release of cytidine 5-monophosphate (CMP) (IspF).</text>
</comment>
<protein>
    <recommendedName>
        <fullName evidence="14">Bifunctional enzyme IspD/IspF</fullName>
    </recommendedName>
    <domain>
        <recommendedName>
            <fullName evidence="14">2-C-methyl-D-erythritol 4-phosphate cytidylyltransferase</fullName>
            <ecNumber evidence="14">2.7.7.60</ecNumber>
        </recommendedName>
        <alternativeName>
            <fullName evidence="14">4-diphosphocytidyl-2C-methyl-D-erythritol synthase</fullName>
        </alternativeName>
        <alternativeName>
            <fullName evidence="14">MEP cytidylyltransferase</fullName>
            <shortName evidence="14">MCT</shortName>
        </alternativeName>
    </domain>
    <domain>
        <recommendedName>
            <fullName evidence="14">2-C-methyl-D-erythritol 2,4-cyclodiphosphate synthase</fullName>
            <shortName evidence="14">MECDP-synthase</shortName>
            <shortName evidence="14">MECPP-synthase</shortName>
            <shortName evidence="14">MECPS</shortName>
            <ecNumber evidence="14">4.6.1.12</ecNumber>
        </recommendedName>
    </domain>
</protein>
<dbReference type="InterPro" id="IPR020555">
    <property type="entry name" value="MECDP_synthase_CS"/>
</dbReference>
<feature type="site" description="Transition state stabilizer" evidence="14">
    <location>
        <position position="259"/>
    </location>
</feature>
<feature type="binding site" evidence="14">
    <location>
        <begin position="357"/>
        <end position="360"/>
    </location>
    <ligand>
        <name>4-CDP-2-C-methyl-D-erythritol 2-phosphate</name>
        <dbReference type="ChEBI" id="CHEBI:57919"/>
    </ligand>
</feature>
<dbReference type="GO" id="GO:0050518">
    <property type="term" value="F:2-C-methyl-D-erythritol 4-phosphate cytidylyltransferase activity"/>
    <property type="evidence" value="ECO:0007669"/>
    <property type="project" value="UniProtKB-UniRule"/>
</dbReference>
<dbReference type="Gene3D" id="3.30.1330.50">
    <property type="entry name" value="2-C-methyl-D-erythritol 2,4-cyclodiphosphate synthase"/>
    <property type="match status" value="1"/>
</dbReference>
<comment type="catalytic activity">
    <reaction evidence="2 14">
        <text>2-C-methyl-D-erythritol 4-phosphate + CTP + H(+) = 4-CDP-2-C-methyl-D-erythritol + diphosphate</text>
        <dbReference type="Rhea" id="RHEA:13429"/>
        <dbReference type="ChEBI" id="CHEBI:15378"/>
        <dbReference type="ChEBI" id="CHEBI:33019"/>
        <dbReference type="ChEBI" id="CHEBI:37563"/>
        <dbReference type="ChEBI" id="CHEBI:57823"/>
        <dbReference type="ChEBI" id="CHEBI:58262"/>
        <dbReference type="EC" id="2.7.7.60"/>
    </reaction>
</comment>
<evidence type="ECO:0000256" key="2">
    <source>
        <dbReference type="ARBA" id="ARBA00001282"/>
    </source>
</evidence>
<comment type="similarity">
    <text evidence="6">Belongs to the IspF family.</text>
</comment>
<dbReference type="HAMAP" id="MF_01520">
    <property type="entry name" value="IspDF"/>
    <property type="match status" value="1"/>
</dbReference>
<comment type="pathway">
    <text evidence="5 14">Isoprenoid biosynthesis; isopentenyl diphosphate biosynthesis via DXP pathway; isopentenyl diphosphate from 1-deoxy-D-xylulose 5-phosphate: step 2/6.</text>
</comment>
<dbReference type="InterPro" id="IPR034683">
    <property type="entry name" value="IspD/TarI"/>
</dbReference>
<feature type="region of interest" description="2-C-methyl-D-erythritol 4-phosphate cytidylyltransferase" evidence="14">
    <location>
        <begin position="1"/>
        <end position="226"/>
    </location>
</feature>
<comment type="similarity">
    <text evidence="7">Belongs to the IspD/TarI cytidylyltransferase family. IspD subfamily.</text>
</comment>
<feature type="binding site" evidence="14">
    <location>
        <begin position="233"/>
        <end position="235"/>
    </location>
    <ligand>
        <name>4-CDP-2-C-methyl-D-erythritol 2-phosphate</name>
        <dbReference type="ChEBI" id="CHEBI:57919"/>
    </ligand>
</feature>
<dbReference type="InterPro" id="IPR029044">
    <property type="entry name" value="Nucleotide-diphossugar_trans"/>
</dbReference>
<dbReference type="Proteomes" id="UP000480684">
    <property type="component" value="Unassembled WGS sequence"/>
</dbReference>
<dbReference type="EC" id="2.7.7.60" evidence="14"/>
<dbReference type="GO" id="GO:0019288">
    <property type="term" value="P:isopentenyl diphosphate biosynthetic process, methylerythritol 4-phosphate pathway"/>
    <property type="evidence" value="ECO:0007669"/>
    <property type="project" value="UniProtKB-UniRule"/>
</dbReference>
<dbReference type="InterPro" id="IPR026596">
    <property type="entry name" value="IspD/F"/>
</dbReference>
<keyword evidence="12 14" id="KW-0456">Lyase</keyword>
<feature type="binding site" evidence="14">
    <location>
        <position position="235"/>
    </location>
    <ligand>
        <name>a divalent metal cation</name>
        <dbReference type="ChEBI" id="CHEBI:60240"/>
    </ligand>
</feature>